<dbReference type="Proteomes" id="UP000028582">
    <property type="component" value="Unassembled WGS sequence"/>
</dbReference>
<name>A0A081AMC3_PHYNI</name>
<proteinExistence type="predicted"/>
<dbReference type="OrthoDB" id="122461at2759"/>
<dbReference type="PANTHER" id="PTHR31569:SF4">
    <property type="entry name" value="SWIM-TYPE DOMAIN-CONTAINING PROTEIN"/>
    <property type="match status" value="1"/>
</dbReference>
<dbReference type="AlphaFoldDB" id="A0A081AMC3"/>
<evidence type="ECO:0000313" key="2">
    <source>
        <dbReference type="EMBL" id="ETO80034.1"/>
    </source>
</evidence>
<dbReference type="EMBL" id="ANJA01001044">
    <property type="protein sequence ID" value="ETO80034.1"/>
    <property type="molecule type" value="Genomic_DNA"/>
</dbReference>
<evidence type="ECO:0000259" key="1">
    <source>
        <dbReference type="Pfam" id="PF21056"/>
    </source>
</evidence>
<sequence>MCPAKLSANLVKEKEGLFMVRVSTHYAGHNHVVGEDVYYSYSEARQVNSPATRNVVKNLVQGGSKKTKLLRYLKEVSGKPILPKDVENLIAKMRKETYTLQNDNVRVLQLLKNFSEGPGNADKVFRDNQTGLTSCITFQTAFMRRMARTFPGAVCIDATYGNNSTWMEVRVIIIWKDFTELALLKDAFPGAVSSFHVIVYLKREVSKKNYGFTNFEKTHIKKLVTLMVCAGTEESFDHYLAALKELCGKRPAFMDYFEENWLACKALWCMFKRGNIPHLDNTRTTV</sequence>
<dbReference type="InterPro" id="IPR052579">
    <property type="entry name" value="Zinc_finger_SWIM"/>
</dbReference>
<organism evidence="2 3">
    <name type="scientific">Phytophthora nicotianae P1976</name>
    <dbReference type="NCBI Taxonomy" id="1317066"/>
    <lineage>
        <taxon>Eukaryota</taxon>
        <taxon>Sar</taxon>
        <taxon>Stramenopiles</taxon>
        <taxon>Oomycota</taxon>
        <taxon>Peronosporomycetes</taxon>
        <taxon>Peronosporales</taxon>
        <taxon>Peronosporaceae</taxon>
        <taxon>Phytophthora</taxon>
    </lineage>
</organism>
<reference evidence="2 3" key="1">
    <citation type="submission" date="2013-11" db="EMBL/GenBank/DDBJ databases">
        <title>The Genome Sequence of Phytophthora parasitica P1976.</title>
        <authorList>
            <consortium name="The Broad Institute Genomics Platform"/>
            <person name="Russ C."/>
            <person name="Tyler B."/>
            <person name="Panabieres F."/>
            <person name="Shan W."/>
            <person name="Tripathy S."/>
            <person name="Grunwald N."/>
            <person name="Machado M."/>
            <person name="Johnson C.S."/>
            <person name="Walker B."/>
            <person name="Young S."/>
            <person name="Zeng Q."/>
            <person name="Gargeya S."/>
            <person name="Fitzgerald M."/>
            <person name="Haas B."/>
            <person name="Abouelleil A."/>
            <person name="Allen A.W."/>
            <person name="Alvarado L."/>
            <person name="Arachchi H.M."/>
            <person name="Berlin A.M."/>
            <person name="Chapman S.B."/>
            <person name="Gainer-Dewar J."/>
            <person name="Goldberg J."/>
            <person name="Griggs A."/>
            <person name="Gujja S."/>
            <person name="Hansen M."/>
            <person name="Howarth C."/>
            <person name="Imamovic A."/>
            <person name="Ireland A."/>
            <person name="Larimer J."/>
            <person name="McCowan C."/>
            <person name="Murphy C."/>
            <person name="Pearson M."/>
            <person name="Poon T.W."/>
            <person name="Priest M."/>
            <person name="Roberts A."/>
            <person name="Saif S."/>
            <person name="Shea T."/>
            <person name="Sisk P."/>
            <person name="Sykes S."/>
            <person name="Wortman J."/>
            <person name="Nusbaum C."/>
            <person name="Birren B."/>
        </authorList>
    </citation>
    <scope>NUCLEOTIDE SEQUENCE [LARGE SCALE GENOMIC DNA]</scope>
    <source>
        <strain evidence="2 3">P1976</strain>
    </source>
</reference>
<evidence type="ECO:0000313" key="3">
    <source>
        <dbReference type="Proteomes" id="UP000028582"/>
    </source>
</evidence>
<comment type="caution">
    <text evidence="2">The sequence shown here is derived from an EMBL/GenBank/DDBJ whole genome shotgun (WGS) entry which is preliminary data.</text>
</comment>
<feature type="domain" description="ZSWIM1/3 RNaseH-like" evidence="1">
    <location>
        <begin position="114"/>
        <end position="163"/>
    </location>
</feature>
<dbReference type="Pfam" id="PF21056">
    <property type="entry name" value="ZSWIM1-3_RNaseH-like"/>
    <property type="match status" value="1"/>
</dbReference>
<accession>A0A081AMC3</accession>
<gene>
    <name evidence="2" type="ORF">F444_05369</name>
</gene>
<dbReference type="PANTHER" id="PTHR31569">
    <property type="entry name" value="SWIM-TYPE DOMAIN-CONTAINING PROTEIN"/>
    <property type="match status" value="1"/>
</dbReference>
<dbReference type="InterPro" id="IPR048324">
    <property type="entry name" value="ZSWIM1-3_RNaseH-like"/>
</dbReference>
<protein>
    <recommendedName>
        <fullName evidence="1">ZSWIM1/3 RNaseH-like domain-containing protein</fullName>
    </recommendedName>
</protein>